<keyword evidence="3" id="KW-1185">Reference proteome</keyword>
<dbReference type="PROSITE" id="PS51257">
    <property type="entry name" value="PROKAR_LIPOPROTEIN"/>
    <property type="match status" value="1"/>
</dbReference>
<evidence type="ECO:0000313" key="3">
    <source>
        <dbReference type="Proteomes" id="UP001437460"/>
    </source>
</evidence>
<feature type="transmembrane region" description="Helical" evidence="1">
    <location>
        <begin position="6"/>
        <end position="24"/>
    </location>
</feature>
<reference evidence="2 3" key="1">
    <citation type="submission" date="2024-03" db="EMBL/GenBank/DDBJ databases">
        <title>Human intestinal bacterial collection.</title>
        <authorList>
            <person name="Pauvert C."/>
            <person name="Hitch T.C.A."/>
            <person name="Clavel T."/>
        </authorList>
    </citation>
    <scope>NUCLEOTIDE SEQUENCE [LARGE SCALE GENOMIC DNA]</scope>
    <source>
        <strain evidence="2 3">CLA-AP-H27</strain>
    </source>
</reference>
<evidence type="ECO:0000256" key="1">
    <source>
        <dbReference type="SAM" id="Phobius"/>
    </source>
</evidence>
<comment type="caution">
    <text evidence="2">The sequence shown here is derived from an EMBL/GenBank/DDBJ whole genome shotgun (WGS) entry which is preliminary data.</text>
</comment>
<dbReference type="RefSeq" id="WP_349229815.1">
    <property type="nucleotide sequence ID" value="NZ_JBBMFJ010000023.1"/>
</dbReference>
<sequence>MRNLIMILFLILFFACIYLIMSRIDRLLNLLRKENLRMEKQRPDPDRQIPEEKDTLD</sequence>
<keyword evidence="1" id="KW-0812">Transmembrane</keyword>
<protein>
    <submittedName>
        <fullName evidence="2">Uncharacterized protein</fullName>
    </submittedName>
</protein>
<proteinExistence type="predicted"/>
<organism evidence="2 3">
    <name type="scientific">Ventrimonas faecis</name>
    <dbReference type="NCBI Taxonomy" id="3133170"/>
    <lineage>
        <taxon>Bacteria</taxon>
        <taxon>Bacillati</taxon>
        <taxon>Bacillota</taxon>
        <taxon>Clostridia</taxon>
        <taxon>Lachnospirales</taxon>
        <taxon>Lachnospiraceae</taxon>
        <taxon>Ventrimonas</taxon>
    </lineage>
</organism>
<keyword evidence="1" id="KW-1133">Transmembrane helix</keyword>
<keyword evidence="1" id="KW-0472">Membrane</keyword>
<dbReference type="Proteomes" id="UP001437460">
    <property type="component" value="Unassembled WGS sequence"/>
</dbReference>
<dbReference type="EMBL" id="JBBMFJ010000023">
    <property type="protein sequence ID" value="MEQ2563705.1"/>
    <property type="molecule type" value="Genomic_DNA"/>
</dbReference>
<evidence type="ECO:0000313" key="2">
    <source>
        <dbReference type="EMBL" id="MEQ2563705.1"/>
    </source>
</evidence>
<gene>
    <name evidence="2" type="ORF">WMO41_11115</name>
</gene>
<accession>A0ABV1HN06</accession>
<name>A0ABV1HN06_9FIRM</name>